<dbReference type="PROSITE" id="PS51085">
    <property type="entry name" value="2FE2S_FER_2"/>
    <property type="match status" value="1"/>
</dbReference>
<evidence type="ECO:0000259" key="1">
    <source>
        <dbReference type="PROSITE" id="PS51085"/>
    </source>
</evidence>
<reference evidence="2 3" key="1">
    <citation type="submission" date="2019-08" db="EMBL/GenBank/DDBJ databases">
        <authorList>
            <person name="Peeters C."/>
        </authorList>
    </citation>
    <scope>NUCLEOTIDE SEQUENCE [LARGE SCALE GENOMIC DNA]</scope>
    <source>
        <strain evidence="2 3">LMG 31110</strain>
    </source>
</reference>
<dbReference type="OrthoDB" id="9807864at2"/>
<dbReference type="InterPro" id="IPR012675">
    <property type="entry name" value="Beta-grasp_dom_sf"/>
</dbReference>
<dbReference type="AlphaFoldDB" id="A0A5E4U5K0"/>
<dbReference type="PROSITE" id="PS00197">
    <property type="entry name" value="2FE2S_FER_1"/>
    <property type="match status" value="1"/>
</dbReference>
<proteinExistence type="predicted"/>
<dbReference type="EMBL" id="CABPSJ010000002">
    <property type="protein sequence ID" value="VVD95407.1"/>
    <property type="molecule type" value="Genomic_DNA"/>
</dbReference>
<protein>
    <submittedName>
        <fullName evidence="2">Ferredoxin</fullName>
    </submittedName>
</protein>
<dbReference type="GO" id="GO:0051537">
    <property type="term" value="F:2 iron, 2 sulfur cluster binding"/>
    <property type="evidence" value="ECO:0007669"/>
    <property type="project" value="InterPro"/>
</dbReference>
<accession>A0A5E4U5K0</accession>
<dbReference type="InterPro" id="IPR001041">
    <property type="entry name" value="2Fe-2S_ferredoxin-type"/>
</dbReference>
<sequence>MYIVLTSRPGEYRSEPTPGITPVETHDYYYGTRHVAAFVVAKLDAQARVRIVEEAAPQGVNLVPTKFYETFESVSEAVASLEALVGHEHAQARLSRRNAEPPVAATIRITFLNNGGKTVEAQPNSNLLRVSLREKGGIPFKCGGGLCGTCRCRVEAGREHTDEVKQKERRHLSPEEIQNGYRMACQTFINGNVSVSW</sequence>
<dbReference type="Proteomes" id="UP000337189">
    <property type="component" value="Unassembled WGS sequence"/>
</dbReference>
<organism evidence="2 3">
    <name type="scientific">Pandoraea communis</name>
    <dbReference type="NCBI Taxonomy" id="2508297"/>
    <lineage>
        <taxon>Bacteria</taxon>
        <taxon>Pseudomonadati</taxon>
        <taxon>Pseudomonadota</taxon>
        <taxon>Betaproteobacteria</taxon>
        <taxon>Burkholderiales</taxon>
        <taxon>Burkholderiaceae</taxon>
        <taxon>Pandoraea</taxon>
    </lineage>
</organism>
<dbReference type="InterPro" id="IPR036010">
    <property type="entry name" value="2Fe-2S_ferredoxin-like_sf"/>
</dbReference>
<dbReference type="InterPro" id="IPR006058">
    <property type="entry name" value="2Fe2S_fd_BS"/>
</dbReference>
<gene>
    <name evidence="2" type="ORF">PCO31110_01854</name>
</gene>
<feature type="domain" description="2Fe-2S ferredoxin-type" evidence="1">
    <location>
        <begin position="107"/>
        <end position="197"/>
    </location>
</feature>
<name>A0A5E4U5K0_9BURK</name>
<dbReference type="CDD" id="cd00207">
    <property type="entry name" value="fer2"/>
    <property type="match status" value="1"/>
</dbReference>
<dbReference type="Pfam" id="PF00111">
    <property type="entry name" value="Fer2"/>
    <property type="match status" value="1"/>
</dbReference>
<dbReference type="Gene3D" id="3.10.20.30">
    <property type="match status" value="1"/>
</dbReference>
<evidence type="ECO:0000313" key="2">
    <source>
        <dbReference type="EMBL" id="VVD95407.1"/>
    </source>
</evidence>
<evidence type="ECO:0000313" key="3">
    <source>
        <dbReference type="Proteomes" id="UP000337189"/>
    </source>
</evidence>
<dbReference type="SUPFAM" id="SSF54292">
    <property type="entry name" value="2Fe-2S ferredoxin-like"/>
    <property type="match status" value="1"/>
</dbReference>